<evidence type="ECO:0000256" key="2">
    <source>
        <dbReference type="ARBA" id="ARBA00004892"/>
    </source>
</evidence>
<dbReference type="KEGG" id="ril:CRIB_2244"/>
<comment type="pathway">
    <text evidence="2 7">Carbohydrate metabolism; pentose and glucuronate interconversion.</text>
</comment>
<dbReference type="AlphaFoldDB" id="A0A1V1I3P8"/>
<keyword evidence="6 7" id="KW-0413">Isomerase</keyword>
<proteinExistence type="inferred from homology"/>
<dbReference type="GeneID" id="82206271"/>
<keyword evidence="9" id="KW-1185">Reference proteome</keyword>
<dbReference type="EMBL" id="LN555523">
    <property type="protein sequence ID" value="CED94845.1"/>
    <property type="molecule type" value="Genomic_DNA"/>
</dbReference>
<dbReference type="PANTHER" id="PTHR30068:SF4">
    <property type="entry name" value="URONATE ISOMERASE"/>
    <property type="match status" value="1"/>
</dbReference>
<organism evidence="8 9">
    <name type="scientific">Romboutsia ilealis</name>
    <dbReference type="NCBI Taxonomy" id="1115758"/>
    <lineage>
        <taxon>Bacteria</taxon>
        <taxon>Bacillati</taxon>
        <taxon>Bacillota</taxon>
        <taxon>Clostridia</taxon>
        <taxon>Peptostreptococcales</taxon>
        <taxon>Peptostreptococcaceae</taxon>
        <taxon>Romboutsia</taxon>
    </lineage>
</organism>
<protein>
    <recommendedName>
        <fullName evidence="5 7">Uronate isomerase</fullName>
        <ecNumber evidence="4 7">5.3.1.12</ecNumber>
    </recommendedName>
    <alternativeName>
        <fullName evidence="7">Glucuronate isomerase</fullName>
    </alternativeName>
    <alternativeName>
        <fullName evidence="7">Uronic isomerase</fullName>
    </alternativeName>
</protein>
<dbReference type="InterPro" id="IPR003766">
    <property type="entry name" value="Uronate_isomerase"/>
</dbReference>
<evidence type="ECO:0000256" key="3">
    <source>
        <dbReference type="ARBA" id="ARBA00008397"/>
    </source>
</evidence>
<dbReference type="Gene3D" id="1.10.2020.10">
    <property type="entry name" value="uronate isomerase, domain 2, chain A"/>
    <property type="match status" value="1"/>
</dbReference>
<dbReference type="Gene3D" id="3.20.20.140">
    <property type="entry name" value="Metal-dependent hydrolases"/>
    <property type="match status" value="1"/>
</dbReference>
<evidence type="ECO:0000313" key="9">
    <source>
        <dbReference type="Proteomes" id="UP000245622"/>
    </source>
</evidence>
<comment type="catalytic activity">
    <reaction evidence="7">
        <text>aldehydo-D-galacturonate = keto-D-tagaturonate</text>
        <dbReference type="Rhea" id="RHEA:27702"/>
        <dbReference type="ChEBI" id="CHEBI:12952"/>
        <dbReference type="ChEBI" id="CHEBI:17886"/>
    </reaction>
</comment>
<evidence type="ECO:0000256" key="7">
    <source>
        <dbReference type="HAMAP-Rule" id="MF_00675"/>
    </source>
</evidence>
<accession>A0A1V1I3P8</accession>
<dbReference type="UniPathway" id="UPA00246"/>
<comment type="similarity">
    <text evidence="3 7">Belongs to the metallo-dependent hydrolases superfamily. Uronate isomerase family.</text>
</comment>
<dbReference type="GO" id="GO:0008880">
    <property type="term" value="F:glucuronate isomerase activity"/>
    <property type="evidence" value="ECO:0007669"/>
    <property type="project" value="UniProtKB-UniRule"/>
</dbReference>
<dbReference type="Proteomes" id="UP000245622">
    <property type="component" value="Chromosome 1"/>
</dbReference>
<dbReference type="Pfam" id="PF02614">
    <property type="entry name" value="UxaC"/>
    <property type="match status" value="1"/>
</dbReference>
<reference evidence="8 9" key="1">
    <citation type="submission" date="2014-04" db="EMBL/GenBank/DDBJ databases">
        <authorList>
            <person name="Hornung B.V."/>
        </authorList>
    </citation>
    <scope>NUCLEOTIDE SEQUENCE [LARGE SCALE GENOMIC DNA]</scope>
    <source>
        <strain evidence="8 9">CRIB</strain>
    </source>
</reference>
<dbReference type="SUPFAM" id="SSF51556">
    <property type="entry name" value="Metallo-dependent hydrolases"/>
    <property type="match status" value="1"/>
</dbReference>
<dbReference type="RefSeq" id="WP_243633522.1">
    <property type="nucleotide sequence ID" value="NZ_CAJUCR010000032.1"/>
</dbReference>
<evidence type="ECO:0000313" key="8">
    <source>
        <dbReference type="EMBL" id="CED94845.1"/>
    </source>
</evidence>
<dbReference type="GO" id="GO:0042840">
    <property type="term" value="P:D-glucuronate catabolic process"/>
    <property type="evidence" value="ECO:0007669"/>
    <property type="project" value="TreeGrafter"/>
</dbReference>
<evidence type="ECO:0000256" key="6">
    <source>
        <dbReference type="ARBA" id="ARBA00023235"/>
    </source>
</evidence>
<evidence type="ECO:0000256" key="5">
    <source>
        <dbReference type="ARBA" id="ARBA00020555"/>
    </source>
</evidence>
<sequence>MEKFMDADAAVGVIEKKKFMDDNFLLSTDTAVTLYHDYAKEMPICDYHCHLNPKEIAEDKRYNNITEIWLGGDHYKWRTMRSFGIEEKYITGDATDYEKFEAFAKVMPYLIGNPMYHWSHLELKRYFGIEETLSPKTCKSIWDRCNEIINGEGFSARAMIKNSNVKYIGTTDDPIDNLEYHIAIAKDESFDCEVRPSFRPDKVVKIHGEDFVGYIGKLGEVENTEIKDYATLLTVLEKRLDFFVENGCNITDHSLERVYFRNATEEEVDAIFKKALSGETLTIEEIEKYSTLTMISLGRMYSKRKMVMQLHIGALRNNNTRMFKKLGADVGFDSIDDGEVATSLSRLLDSLDITDELPKTILYCLNPKDNEVLGTMLGNFQGGGIAGKIQFGSGWWFNDQKDGMERQMMALSQLGLISQFVGMLTDSRSFLSYTRHEYFRRILCNYIGGLVENGEYPADMEILGEIIQNICYNNIDKYLQK</sequence>
<dbReference type="PANTHER" id="PTHR30068">
    <property type="entry name" value="URONATE ISOMERASE"/>
    <property type="match status" value="1"/>
</dbReference>
<dbReference type="GO" id="GO:0019698">
    <property type="term" value="P:D-galacturonate catabolic process"/>
    <property type="evidence" value="ECO:0007669"/>
    <property type="project" value="TreeGrafter"/>
</dbReference>
<dbReference type="InterPro" id="IPR032466">
    <property type="entry name" value="Metal_Hydrolase"/>
</dbReference>
<dbReference type="NCBIfam" id="NF002794">
    <property type="entry name" value="PRK02925.1"/>
    <property type="match status" value="1"/>
</dbReference>
<gene>
    <name evidence="7" type="primary">uxaC</name>
    <name evidence="8" type="ORF">CRIB_2244</name>
</gene>
<comment type="catalytic activity">
    <reaction evidence="1 7">
        <text>D-glucuronate = D-fructuronate</text>
        <dbReference type="Rhea" id="RHEA:13049"/>
        <dbReference type="ChEBI" id="CHEBI:58720"/>
        <dbReference type="ChEBI" id="CHEBI:59863"/>
        <dbReference type="EC" id="5.3.1.12"/>
    </reaction>
</comment>
<dbReference type="HAMAP" id="MF_00675">
    <property type="entry name" value="UxaC"/>
    <property type="match status" value="1"/>
</dbReference>
<dbReference type="EC" id="5.3.1.12" evidence="4 7"/>
<evidence type="ECO:0000256" key="4">
    <source>
        <dbReference type="ARBA" id="ARBA00012546"/>
    </source>
</evidence>
<evidence type="ECO:0000256" key="1">
    <source>
        <dbReference type="ARBA" id="ARBA00001165"/>
    </source>
</evidence>
<name>A0A1V1I3P8_9FIRM</name>